<dbReference type="RefSeq" id="WP_127188858.1">
    <property type="nucleotide sequence ID" value="NZ_RZNJ01000004.1"/>
</dbReference>
<sequence length="158" mass="17290">MSESTHDLVVRTIAATRFPFPGQTTWPDGYVTNTNVPTQTIGIDTPNGKHFPDIVITDRTGKIREMGEVEMDISEAALPYLTAGSALTDNDTPTKVKHFFVYVPAGHEERAKQLLESNDISYAGVRGFTVSDTGEVGIVPYHTAGDQYDHQVTPPQIV</sequence>
<evidence type="ECO:0000313" key="2">
    <source>
        <dbReference type="Proteomes" id="UP000281547"/>
    </source>
</evidence>
<dbReference type="AlphaFoldDB" id="A0A433X7Q9"/>
<accession>A0A433X7Q9</accession>
<evidence type="ECO:0000313" key="1">
    <source>
        <dbReference type="EMBL" id="RUT30078.1"/>
    </source>
</evidence>
<dbReference type="EMBL" id="RZNJ01000004">
    <property type="protein sequence ID" value="RUT30078.1"/>
    <property type="molecule type" value="Genomic_DNA"/>
</dbReference>
<gene>
    <name evidence="1" type="ORF">EMQ25_12155</name>
</gene>
<organism evidence="1 2">
    <name type="scientific">Arsenicitalea aurantiaca</name>
    <dbReference type="NCBI Taxonomy" id="1783274"/>
    <lineage>
        <taxon>Bacteria</taxon>
        <taxon>Pseudomonadati</taxon>
        <taxon>Pseudomonadota</taxon>
        <taxon>Alphaproteobacteria</taxon>
        <taxon>Hyphomicrobiales</taxon>
        <taxon>Devosiaceae</taxon>
        <taxon>Arsenicitalea</taxon>
    </lineage>
</organism>
<protein>
    <submittedName>
        <fullName evidence="1">Uncharacterized protein</fullName>
    </submittedName>
</protein>
<reference evidence="1 2" key="1">
    <citation type="journal article" date="2016" name="Int. J. Syst. Evol. Microbiol.">
        <title>Arsenicitalea aurantiaca gen. nov., sp. nov., a new member of the family Hyphomicrobiaceae, isolated from high-arsenic sediment.</title>
        <authorList>
            <person name="Mu Y."/>
            <person name="Zhou L."/>
            <person name="Zeng X.C."/>
            <person name="Liu L."/>
            <person name="Pan Y."/>
            <person name="Chen X."/>
            <person name="Wang J."/>
            <person name="Li S."/>
            <person name="Li W.J."/>
            <person name="Wang Y."/>
        </authorList>
    </citation>
    <scope>NUCLEOTIDE SEQUENCE [LARGE SCALE GENOMIC DNA]</scope>
    <source>
        <strain evidence="1 2">42-50</strain>
    </source>
</reference>
<dbReference type="Proteomes" id="UP000281547">
    <property type="component" value="Unassembled WGS sequence"/>
</dbReference>
<comment type="caution">
    <text evidence="1">The sequence shown here is derived from an EMBL/GenBank/DDBJ whole genome shotgun (WGS) entry which is preliminary data.</text>
</comment>
<dbReference type="OrthoDB" id="8448721at2"/>
<keyword evidence="2" id="KW-1185">Reference proteome</keyword>
<name>A0A433X7Q9_9HYPH</name>
<proteinExistence type="predicted"/>